<proteinExistence type="predicted"/>
<evidence type="ECO:0008006" key="4">
    <source>
        <dbReference type="Google" id="ProtNLM"/>
    </source>
</evidence>
<feature type="signal peptide" evidence="1">
    <location>
        <begin position="1"/>
        <end position="23"/>
    </location>
</feature>
<evidence type="ECO:0000313" key="3">
    <source>
        <dbReference type="Proteomes" id="UP000024635"/>
    </source>
</evidence>
<dbReference type="AlphaFoldDB" id="A0A016WK51"/>
<protein>
    <recommendedName>
        <fullName evidence="4">Secreted protein</fullName>
    </recommendedName>
</protein>
<dbReference type="Proteomes" id="UP000024635">
    <property type="component" value="Unassembled WGS sequence"/>
</dbReference>
<gene>
    <name evidence="2" type="primary">Acey_s0625.g803</name>
    <name evidence="2" type="ORF">Y032_0625g803</name>
</gene>
<feature type="chain" id="PRO_5001494793" description="Secreted protein" evidence="1">
    <location>
        <begin position="24"/>
        <end position="74"/>
    </location>
</feature>
<sequence length="74" mass="8384">MSLLYLAQVVWPVLMAFRALVGCQNRQLSVARFSLAHCSTSQAQNSNKLSFYQKILATLLQRKISAFEPYMTCP</sequence>
<keyword evidence="3" id="KW-1185">Reference proteome</keyword>
<evidence type="ECO:0000313" key="2">
    <source>
        <dbReference type="EMBL" id="EYC40204.1"/>
    </source>
</evidence>
<name>A0A016WK51_9BILA</name>
<evidence type="ECO:0000256" key="1">
    <source>
        <dbReference type="SAM" id="SignalP"/>
    </source>
</evidence>
<keyword evidence="1" id="KW-0732">Signal</keyword>
<dbReference type="EMBL" id="JARK01000225">
    <property type="protein sequence ID" value="EYC40204.1"/>
    <property type="molecule type" value="Genomic_DNA"/>
</dbReference>
<reference evidence="3" key="1">
    <citation type="journal article" date="2015" name="Nat. Genet.">
        <title>The genome and transcriptome of the zoonotic hookworm Ancylostoma ceylanicum identify infection-specific gene families.</title>
        <authorList>
            <person name="Schwarz E.M."/>
            <person name="Hu Y."/>
            <person name="Antoshechkin I."/>
            <person name="Miller M.M."/>
            <person name="Sternberg P.W."/>
            <person name="Aroian R.V."/>
        </authorList>
    </citation>
    <scope>NUCLEOTIDE SEQUENCE</scope>
    <source>
        <strain evidence="3">HY135</strain>
    </source>
</reference>
<comment type="caution">
    <text evidence="2">The sequence shown here is derived from an EMBL/GenBank/DDBJ whole genome shotgun (WGS) entry which is preliminary data.</text>
</comment>
<accession>A0A016WK51</accession>
<organism evidence="2 3">
    <name type="scientific">Ancylostoma ceylanicum</name>
    <dbReference type="NCBI Taxonomy" id="53326"/>
    <lineage>
        <taxon>Eukaryota</taxon>
        <taxon>Metazoa</taxon>
        <taxon>Ecdysozoa</taxon>
        <taxon>Nematoda</taxon>
        <taxon>Chromadorea</taxon>
        <taxon>Rhabditida</taxon>
        <taxon>Rhabditina</taxon>
        <taxon>Rhabditomorpha</taxon>
        <taxon>Strongyloidea</taxon>
        <taxon>Ancylostomatidae</taxon>
        <taxon>Ancylostomatinae</taxon>
        <taxon>Ancylostoma</taxon>
    </lineage>
</organism>